<name>A0A246FLL0_9BACT</name>
<reference evidence="1 2" key="1">
    <citation type="submission" date="2017-06" db="EMBL/GenBank/DDBJ databases">
        <title>Hymenobacter amundsenii sp. nov. isolated from regoliths in Antarctica.</title>
        <authorList>
            <person name="Sedlacek I."/>
            <person name="Kralova S."/>
            <person name="Pantucek R."/>
            <person name="Svec P."/>
            <person name="Holochova P."/>
            <person name="Stankova E."/>
            <person name="Vrbovska V."/>
            <person name="Busse H.-J."/>
        </authorList>
    </citation>
    <scope>NUCLEOTIDE SEQUENCE [LARGE SCALE GENOMIC DNA]</scope>
    <source>
        <strain evidence="1 2">CCM 8682</strain>
    </source>
</reference>
<proteinExistence type="predicted"/>
<gene>
    <name evidence="1" type="ORF">CDA63_08335</name>
</gene>
<dbReference type="AlphaFoldDB" id="A0A246FLL0"/>
<sequence length="230" mass="24990">MTISCLTTITSKETLAEIPGTWQTADYRAILSAAGFADGDALSDPETQEMTLMALADLDPAEAASVLLNYRLSEELNEGQIDQISHDMQNDKIFEEYPEISLHRHLFDANQLLRRAYNGKFPNGEAVLVQATVSFPEASTAPAELTAGLVLRALAPALSDRSLVKRLYAADLAAATPFTAADNILWELTATPADAPATFAVRLVSSEYWLHDLADSGEFEGEITLPETEE</sequence>
<protein>
    <submittedName>
        <fullName evidence="1">Uncharacterized protein</fullName>
    </submittedName>
</protein>
<dbReference type="OrthoDB" id="1118033at2"/>
<dbReference type="EMBL" id="NIRR01000010">
    <property type="protein sequence ID" value="OWP63579.1"/>
    <property type="molecule type" value="Genomic_DNA"/>
</dbReference>
<evidence type="ECO:0000313" key="2">
    <source>
        <dbReference type="Proteomes" id="UP000197277"/>
    </source>
</evidence>
<accession>A0A246FLL0</accession>
<dbReference type="RefSeq" id="WP_088463992.1">
    <property type="nucleotide sequence ID" value="NZ_NIRR01000010.1"/>
</dbReference>
<evidence type="ECO:0000313" key="1">
    <source>
        <dbReference type="EMBL" id="OWP63579.1"/>
    </source>
</evidence>
<dbReference type="Proteomes" id="UP000197277">
    <property type="component" value="Unassembled WGS sequence"/>
</dbReference>
<organism evidence="1 2">
    <name type="scientific">Hymenobacter amundsenii</name>
    <dbReference type="NCBI Taxonomy" id="2006685"/>
    <lineage>
        <taxon>Bacteria</taxon>
        <taxon>Pseudomonadati</taxon>
        <taxon>Bacteroidota</taxon>
        <taxon>Cytophagia</taxon>
        <taxon>Cytophagales</taxon>
        <taxon>Hymenobacteraceae</taxon>
        <taxon>Hymenobacter</taxon>
    </lineage>
</organism>
<comment type="caution">
    <text evidence="1">The sequence shown here is derived from an EMBL/GenBank/DDBJ whole genome shotgun (WGS) entry which is preliminary data.</text>
</comment>
<keyword evidence="2" id="KW-1185">Reference proteome</keyword>